<dbReference type="InterPro" id="IPR017853">
    <property type="entry name" value="GH"/>
</dbReference>
<comment type="caution">
    <text evidence="3">The sequence shown here is derived from an EMBL/GenBank/DDBJ whole genome shotgun (WGS) entry which is preliminary data.</text>
</comment>
<evidence type="ECO:0000313" key="4">
    <source>
        <dbReference type="Proteomes" id="UP001374584"/>
    </source>
</evidence>
<protein>
    <recommendedName>
        <fullName evidence="5">Beta-glucosidase</fullName>
    </recommendedName>
</protein>
<dbReference type="EMBL" id="JAYMYR010000003">
    <property type="protein sequence ID" value="KAK7373945.1"/>
    <property type="molecule type" value="Genomic_DNA"/>
</dbReference>
<gene>
    <name evidence="3" type="ORF">VNO80_07367</name>
</gene>
<proteinExistence type="inferred from homology"/>
<keyword evidence="4" id="KW-1185">Reference proteome</keyword>
<evidence type="ECO:0000256" key="2">
    <source>
        <dbReference type="RuleBase" id="RU003690"/>
    </source>
</evidence>
<organism evidence="3 4">
    <name type="scientific">Phaseolus coccineus</name>
    <name type="common">Scarlet runner bean</name>
    <name type="synonym">Phaseolus multiflorus</name>
    <dbReference type="NCBI Taxonomy" id="3886"/>
    <lineage>
        <taxon>Eukaryota</taxon>
        <taxon>Viridiplantae</taxon>
        <taxon>Streptophyta</taxon>
        <taxon>Embryophyta</taxon>
        <taxon>Tracheophyta</taxon>
        <taxon>Spermatophyta</taxon>
        <taxon>Magnoliopsida</taxon>
        <taxon>eudicotyledons</taxon>
        <taxon>Gunneridae</taxon>
        <taxon>Pentapetalae</taxon>
        <taxon>rosids</taxon>
        <taxon>fabids</taxon>
        <taxon>Fabales</taxon>
        <taxon>Fabaceae</taxon>
        <taxon>Papilionoideae</taxon>
        <taxon>50 kb inversion clade</taxon>
        <taxon>NPAAA clade</taxon>
        <taxon>indigoferoid/millettioid clade</taxon>
        <taxon>Phaseoleae</taxon>
        <taxon>Phaseolus</taxon>
    </lineage>
</organism>
<dbReference type="PANTHER" id="PTHR10353:SF208">
    <property type="entry name" value="GLYCOSIDE HYDROLASE FAMILY 1 PROTEIN"/>
    <property type="match status" value="1"/>
</dbReference>
<accession>A0AAN9NK16</accession>
<comment type="similarity">
    <text evidence="1 2">Belongs to the glycosyl hydrolase 1 family.</text>
</comment>
<reference evidence="3 4" key="1">
    <citation type="submission" date="2024-01" db="EMBL/GenBank/DDBJ databases">
        <title>The genomes of 5 underutilized Papilionoideae crops provide insights into root nodulation and disease resistanc.</title>
        <authorList>
            <person name="Jiang F."/>
        </authorList>
    </citation>
    <scope>NUCLEOTIDE SEQUENCE [LARGE SCALE GENOMIC DNA]</scope>
    <source>
        <strain evidence="3">JINMINGXINNONG_FW02</strain>
        <tissue evidence="3">Leaves</tissue>
    </source>
</reference>
<dbReference type="GO" id="GO:0008422">
    <property type="term" value="F:beta-glucosidase activity"/>
    <property type="evidence" value="ECO:0007669"/>
    <property type="project" value="TreeGrafter"/>
</dbReference>
<evidence type="ECO:0008006" key="5">
    <source>
        <dbReference type="Google" id="ProtNLM"/>
    </source>
</evidence>
<name>A0AAN9NK16_PHACN</name>
<dbReference type="InterPro" id="IPR001360">
    <property type="entry name" value="Glyco_hydro_1"/>
</dbReference>
<evidence type="ECO:0000256" key="1">
    <source>
        <dbReference type="ARBA" id="ARBA00010838"/>
    </source>
</evidence>
<dbReference type="PRINTS" id="PR00131">
    <property type="entry name" value="GLHYDRLASE1"/>
</dbReference>
<dbReference type="Gene3D" id="3.20.20.80">
    <property type="entry name" value="Glycosidases"/>
    <property type="match status" value="1"/>
</dbReference>
<dbReference type="AlphaFoldDB" id="A0AAN9NK16"/>
<sequence length="303" mass="34546">MTVSFPNGDNHHIIRSENNLFRLQGLQRGLIGFNLLVFGLLPRTNSTEDVSATQRFQDFFIGWFMNPFTFGDYPDIMKKNAGPRLPSFTQKESNLVRGSIDFLGINFYYTFYVTNSPSSLPMHNRDYLADISAEIERMYTNDSSTNVVPITPGVFLGILDSLRDAYGNVPIYIHENGQQTPQNSSLDDWPRVNYLDAYIRSLVVALGSGLNVKGYFVWSFLDAFELLVGYESSYGLYYVDRNDPNLRRQPKLSAEWYSNFLKGKLMDPKITKETEKNASVLSYNPSLLCATETNQNTFDIQSE</sequence>
<evidence type="ECO:0000313" key="3">
    <source>
        <dbReference type="EMBL" id="KAK7373945.1"/>
    </source>
</evidence>
<dbReference type="Proteomes" id="UP001374584">
    <property type="component" value="Unassembled WGS sequence"/>
</dbReference>
<dbReference type="GO" id="GO:0005975">
    <property type="term" value="P:carbohydrate metabolic process"/>
    <property type="evidence" value="ECO:0007669"/>
    <property type="project" value="InterPro"/>
</dbReference>
<dbReference type="PANTHER" id="PTHR10353">
    <property type="entry name" value="GLYCOSYL HYDROLASE"/>
    <property type="match status" value="1"/>
</dbReference>
<dbReference type="Pfam" id="PF00232">
    <property type="entry name" value="Glyco_hydro_1"/>
    <property type="match status" value="1"/>
</dbReference>
<dbReference type="SUPFAM" id="SSF51445">
    <property type="entry name" value="(Trans)glycosidases"/>
    <property type="match status" value="1"/>
</dbReference>